<keyword evidence="8" id="KW-1185">Reference proteome</keyword>
<dbReference type="PANTHER" id="PTHR42711:SF5">
    <property type="entry name" value="ABC TRANSPORTER ATP-BINDING PROTEIN NATA"/>
    <property type="match status" value="1"/>
</dbReference>
<dbReference type="Pfam" id="PF00005">
    <property type="entry name" value="ABC_tran"/>
    <property type="match status" value="1"/>
</dbReference>
<dbReference type="SUPFAM" id="SSF52540">
    <property type="entry name" value="P-loop containing nucleoside triphosphate hydrolases"/>
    <property type="match status" value="1"/>
</dbReference>
<dbReference type="GO" id="GO:0005524">
    <property type="term" value="F:ATP binding"/>
    <property type="evidence" value="ECO:0007669"/>
    <property type="project" value="UniProtKB-KW"/>
</dbReference>
<evidence type="ECO:0000259" key="6">
    <source>
        <dbReference type="PROSITE" id="PS50893"/>
    </source>
</evidence>
<feature type="domain" description="ABC transporter" evidence="6">
    <location>
        <begin position="6"/>
        <end position="235"/>
    </location>
</feature>
<evidence type="ECO:0000256" key="1">
    <source>
        <dbReference type="ARBA" id="ARBA00005417"/>
    </source>
</evidence>
<dbReference type="OrthoDB" id="9778547at2"/>
<dbReference type="GO" id="GO:0016887">
    <property type="term" value="F:ATP hydrolysis activity"/>
    <property type="evidence" value="ECO:0007669"/>
    <property type="project" value="InterPro"/>
</dbReference>
<keyword evidence="5" id="KW-0067">ATP-binding</keyword>
<dbReference type="Gene3D" id="3.40.50.300">
    <property type="entry name" value="P-loop containing nucleotide triphosphate hydrolases"/>
    <property type="match status" value="1"/>
</dbReference>
<sequence length="327" mass="34428">MPDPAAEVRDLAFSYRNQRVLDGIDLALARGETAALLGPNGAGKTSLMRLLAGRLVPSRGRVRVAGGDPGREPGVRRAIAWVPQEIALYPRLTVRENLEVFARLAGLPRAAREPAVVRALARGGLDDVASRLVGVLSGGYQRRANIAVALLCEPALVLLDEPTQGVDQAARAAIHAVLERLPESGAAVLIATHDFAEAERLADRVLVLQGGSLRLDGRLAALLAGLRAGPPEHEVALAEAAGPPAAAALRQAGFHPASPLTWQASWRAGDAVAGGRDGAALLAHLRRHGVPVREIRVREPGLDVLYRDVTAENPPERPVRAAAEVPA</sequence>
<evidence type="ECO:0000313" key="7">
    <source>
        <dbReference type="EMBL" id="KMO34684.1"/>
    </source>
</evidence>
<evidence type="ECO:0000256" key="3">
    <source>
        <dbReference type="ARBA" id="ARBA00022458"/>
    </source>
</evidence>
<comment type="similarity">
    <text evidence="1">Belongs to the ABC transporter superfamily.</text>
</comment>
<keyword evidence="2" id="KW-0813">Transport</keyword>
<gene>
    <name evidence="7" type="ORF">VQ03_23120</name>
</gene>
<dbReference type="Proteomes" id="UP000036449">
    <property type="component" value="Unassembled WGS sequence"/>
</dbReference>
<proteinExistence type="inferred from homology"/>
<reference evidence="7 8" key="1">
    <citation type="submission" date="2015-03" db="EMBL/GenBank/DDBJ databases">
        <title>Genome sequencing of Methylobacterium tarhaniae DSM 25844.</title>
        <authorList>
            <person name="Chaudhry V."/>
            <person name="Patil P.B."/>
        </authorList>
    </citation>
    <scope>NUCLEOTIDE SEQUENCE [LARGE SCALE GENOMIC DNA]</scope>
    <source>
        <strain evidence="7 8">DSM 25844</strain>
    </source>
</reference>
<dbReference type="RefSeq" id="WP_048453261.1">
    <property type="nucleotide sequence ID" value="NZ_JBNNPJ010000055.1"/>
</dbReference>
<accession>A0A0J6SLZ4</accession>
<dbReference type="EMBL" id="LABZ01000178">
    <property type="protein sequence ID" value="KMO34684.1"/>
    <property type="molecule type" value="Genomic_DNA"/>
</dbReference>
<evidence type="ECO:0000256" key="2">
    <source>
        <dbReference type="ARBA" id="ARBA00022448"/>
    </source>
</evidence>
<evidence type="ECO:0000256" key="5">
    <source>
        <dbReference type="ARBA" id="ARBA00022840"/>
    </source>
</evidence>
<organism evidence="7 8">
    <name type="scientific">Methylobacterium tarhaniae</name>
    <dbReference type="NCBI Taxonomy" id="1187852"/>
    <lineage>
        <taxon>Bacteria</taxon>
        <taxon>Pseudomonadati</taxon>
        <taxon>Pseudomonadota</taxon>
        <taxon>Alphaproteobacteria</taxon>
        <taxon>Hyphomicrobiales</taxon>
        <taxon>Methylobacteriaceae</taxon>
        <taxon>Methylobacterium</taxon>
    </lineage>
</organism>
<dbReference type="SMART" id="SM00382">
    <property type="entry name" value="AAA"/>
    <property type="match status" value="1"/>
</dbReference>
<dbReference type="PANTHER" id="PTHR42711">
    <property type="entry name" value="ABC TRANSPORTER ATP-BINDING PROTEIN"/>
    <property type="match status" value="1"/>
</dbReference>
<dbReference type="CDD" id="cd03230">
    <property type="entry name" value="ABC_DR_subfamily_A"/>
    <property type="match status" value="1"/>
</dbReference>
<evidence type="ECO:0000256" key="4">
    <source>
        <dbReference type="ARBA" id="ARBA00022741"/>
    </source>
</evidence>
<protein>
    <submittedName>
        <fullName evidence="7">ABC transporter</fullName>
    </submittedName>
</protein>
<name>A0A0J6SLZ4_9HYPH</name>
<dbReference type="AlphaFoldDB" id="A0A0J6SLZ4"/>
<keyword evidence="3" id="KW-0536">Nodulation</keyword>
<keyword evidence="4" id="KW-0547">Nucleotide-binding</keyword>
<dbReference type="InterPro" id="IPR003439">
    <property type="entry name" value="ABC_transporter-like_ATP-bd"/>
</dbReference>
<dbReference type="InterPro" id="IPR050763">
    <property type="entry name" value="ABC_transporter_ATP-binding"/>
</dbReference>
<dbReference type="PATRIC" id="fig|1187852.3.peg.2170"/>
<comment type="caution">
    <text evidence="7">The sequence shown here is derived from an EMBL/GenBank/DDBJ whole genome shotgun (WGS) entry which is preliminary data.</text>
</comment>
<dbReference type="InterPro" id="IPR027417">
    <property type="entry name" value="P-loop_NTPase"/>
</dbReference>
<dbReference type="PROSITE" id="PS50893">
    <property type="entry name" value="ABC_TRANSPORTER_2"/>
    <property type="match status" value="1"/>
</dbReference>
<evidence type="ECO:0000313" key="8">
    <source>
        <dbReference type="Proteomes" id="UP000036449"/>
    </source>
</evidence>
<dbReference type="InterPro" id="IPR003593">
    <property type="entry name" value="AAA+_ATPase"/>
</dbReference>